<keyword evidence="11" id="KW-0238">DNA-binding</keyword>
<dbReference type="SUPFAM" id="SSF56112">
    <property type="entry name" value="Protein kinase-like (PK-like)"/>
    <property type="match status" value="1"/>
</dbReference>
<dbReference type="Proteomes" id="UP000696573">
    <property type="component" value="Unassembled WGS sequence"/>
</dbReference>
<evidence type="ECO:0000256" key="13">
    <source>
        <dbReference type="ARBA" id="ARBA00023163"/>
    </source>
</evidence>
<feature type="domain" description="Protein kinase" evidence="16">
    <location>
        <begin position="58"/>
        <end position="331"/>
    </location>
</feature>
<protein>
    <submittedName>
        <fullName evidence="18">Uncharacterized protein</fullName>
    </submittedName>
</protein>
<keyword evidence="3" id="KW-0285">Flavoprotein</keyword>
<reference evidence="18" key="1">
    <citation type="submission" date="2021-10" db="EMBL/GenBank/DDBJ databases">
        <authorList>
            <person name="Piombo E."/>
        </authorList>
    </citation>
    <scope>NUCLEOTIDE SEQUENCE</scope>
</reference>
<evidence type="ECO:0000256" key="9">
    <source>
        <dbReference type="ARBA" id="ARBA00022991"/>
    </source>
</evidence>
<evidence type="ECO:0000256" key="7">
    <source>
        <dbReference type="ARBA" id="ARBA00022771"/>
    </source>
</evidence>
<feature type="compositionally biased region" description="Polar residues" evidence="15">
    <location>
        <begin position="363"/>
        <end position="381"/>
    </location>
</feature>
<dbReference type="Gene3D" id="1.10.510.10">
    <property type="entry name" value="Transferase(Phosphotransferase) domain 1"/>
    <property type="match status" value="1"/>
</dbReference>
<dbReference type="NCBIfam" id="TIGR00229">
    <property type="entry name" value="sensory_box"/>
    <property type="match status" value="2"/>
</dbReference>
<dbReference type="GO" id="GO:0009881">
    <property type="term" value="F:photoreceptor activity"/>
    <property type="evidence" value="ECO:0007669"/>
    <property type="project" value="UniProtKB-KW"/>
</dbReference>
<evidence type="ECO:0000256" key="5">
    <source>
        <dbReference type="ARBA" id="ARBA00022723"/>
    </source>
</evidence>
<dbReference type="PANTHER" id="PTHR47429:SF7">
    <property type="entry name" value="GATA-FACTOR"/>
    <property type="match status" value="1"/>
</dbReference>
<dbReference type="InterPro" id="IPR008271">
    <property type="entry name" value="Ser/Thr_kinase_AS"/>
</dbReference>
<feature type="domain" description="PAS" evidence="17">
    <location>
        <begin position="588"/>
        <end position="610"/>
    </location>
</feature>
<sequence>MPRYVPASTVRGTMVPEMASQNLLPELVRDAKLQATIENKRTTHTRRSGHRAISSESWEFEKILGHGGNGIVLLERKVKDDDGPAELRAVKGIQISHGQSKSASMKYIRELEAFAKFSQKRYADSFVKLYGWYESPEWLHIAMEYCEHGDLDKYMSHVKTLPEDQVRGITWQILEALTFMHEEDFAHRDLKPANILIMRKPPEKWWIKLCDFGLCKRSEYIMGLTTVQGTPAFMAPEMIGYPFRGDPKTSNPFYSDMWSLGETIHLILTGHFTFKEPSNLRLFQLGTIPFPKDELQRADISEEAIDFIRLLMLPTPWQRLNTEKAWEHPWMEMEAKPAGKVAALGQPRNPPDELNPWTAMIQSPKHSNLTSPSGRWTTQPSPGGAPSLDNPTQRVGTSGSEGAQMSVYALAENLHSPTANFMPPPSSPNQLSFAANIFTTNATTTSQGPAPAPASATRMDTAVDEWGDENIHPLSFDILETPHADDMINTSINRSVAPYINPAVSPRTNPHPTGPQSSTTSFTSSTNPETAGATQQARVKSILSKTGFDILKCLWLVATRKNSKIQLGAVDLSCAITVCDVTMNDCPVVYVSDNFQNLTGYSRHEILGRNCRFLQAPDGKVEAGARREFVDDGAVFNLKKMIHERQEVQQSLINYRKGGKPFLNLLSVIPIAWDTEDIRYFIGFQIDLVECPDAIASGQGLGGVQTPPQPPPGQWGLESGHTLTMDDVSSLLRQFNRYDLASGWFQQSWDSMLVENTDDVICAISRKGLFLYVSPACKRVLEYDAAELVGTYISTICHPYDIDSVIDELKTTTLQNHSNMIYRIRRRYSGYTWFESYGSLFVDRDSQQECIILVGRTRPVYSLSRRNLDANGGISDGELWAKISTSGMFLFVSSNIRSLLDLQPEALICTSIQDLMRKESRAEFGRLIEKTRHGRTITFKHEVQNRLGQFLQAQATLYPGDVCEGNKPSFLLAQIKLLGVSTRSVTSTSPAARVGSFPATSMSDPKDDIFEELGTTRSSSWQSELDQIKKANLLLTIELNELLFK</sequence>
<dbReference type="InterPro" id="IPR001610">
    <property type="entry name" value="PAC"/>
</dbReference>
<evidence type="ECO:0000259" key="17">
    <source>
        <dbReference type="PROSITE" id="PS50112"/>
    </source>
</evidence>
<accession>A0A9N9VLH3</accession>
<dbReference type="GO" id="GO:0003677">
    <property type="term" value="F:DNA binding"/>
    <property type="evidence" value="ECO:0007669"/>
    <property type="project" value="UniProtKB-KW"/>
</dbReference>
<feature type="compositionally biased region" description="Low complexity" evidence="15">
    <location>
        <begin position="517"/>
        <end position="526"/>
    </location>
</feature>
<evidence type="ECO:0000259" key="16">
    <source>
        <dbReference type="PROSITE" id="PS50011"/>
    </source>
</evidence>
<evidence type="ECO:0000313" key="19">
    <source>
        <dbReference type="Proteomes" id="UP000696573"/>
    </source>
</evidence>
<dbReference type="Pfam" id="PF00069">
    <property type="entry name" value="Pkinase"/>
    <property type="match status" value="1"/>
</dbReference>
<dbReference type="SMART" id="SM00091">
    <property type="entry name" value="PAS"/>
    <property type="match status" value="3"/>
</dbReference>
<dbReference type="InterPro" id="IPR011009">
    <property type="entry name" value="Kinase-like_dom_sf"/>
</dbReference>
<name>A0A9N9VLH3_9HYPO</name>
<evidence type="ECO:0000256" key="11">
    <source>
        <dbReference type="ARBA" id="ARBA00023125"/>
    </source>
</evidence>
<dbReference type="CDD" id="cd00130">
    <property type="entry name" value="PAS"/>
    <property type="match status" value="2"/>
</dbReference>
<feature type="compositionally biased region" description="Polar residues" evidence="15">
    <location>
        <begin position="389"/>
        <end position="401"/>
    </location>
</feature>
<evidence type="ECO:0000256" key="1">
    <source>
        <dbReference type="ARBA" id="ARBA00022543"/>
    </source>
</evidence>
<dbReference type="AlphaFoldDB" id="A0A9N9VLH3"/>
<evidence type="ECO:0000256" key="15">
    <source>
        <dbReference type="SAM" id="MobiDB-lite"/>
    </source>
</evidence>
<keyword evidence="9" id="KW-0157">Chromophore</keyword>
<feature type="domain" description="PAS" evidence="17">
    <location>
        <begin position="746"/>
        <end position="816"/>
    </location>
</feature>
<dbReference type="GO" id="GO:0004672">
    <property type="term" value="F:protein kinase activity"/>
    <property type="evidence" value="ECO:0007669"/>
    <property type="project" value="InterPro"/>
</dbReference>
<evidence type="ECO:0000256" key="3">
    <source>
        <dbReference type="ARBA" id="ARBA00022630"/>
    </source>
</evidence>
<dbReference type="Pfam" id="PF08447">
    <property type="entry name" value="PAS_3"/>
    <property type="match status" value="1"/>
</dbReference>
<dbReference type="SUPFAM" id="SSF55785">
    <property type="entry name" value="PYP-like sensor domain (PAS domain)"/>
    <property type="match status" value="2"/>
</dbReference>
<keyword evidence="19" id="KW-1185">Reference proteome</keyword>
<dbReference type="GO" id="GO:0008270">
    <property type="term" value="F:zinc ion binding"/>
    <property type="evidence" value="ECO:0007669"/>
    <property type="project" value="UniProtKB-KW"/>
</dbReference>
<gene>
    <name evidence="18" type="ORF">CRHIZ90672A_00016697</name>
</gene>
<keyword evidence="6" id="KW-0677">Repeat</keyword>
<keyword evidence="10" id="KW-0805">Transcription regulation</keyword>
<dbReference type="OrthoDB" id="447251at2759"/>
<dbReference type="PROSITE" id="PS50112">
    <property type="entry name" value="PAS"/>
    <property type="match status" value="2"/>
</dbReference>
<dbReference type="InterPro" id="IPR035965">
    <property type="entry name" value="PAS-like_dom_sf"/>
</dbReference>
<dbReference type="FunFam" id="3.30.450.20:FF:000064">
    <property type="entry name" value="Vivid PAS protein VVD"/>
    <property type="match status" value="1"/>
</dbReference>
<dbReference type="GO" id="GO:0005524">
    <property type="term" value="F:ATP binding"/>
    <property type="evidence" value="ECO:0007669"/>
    <property type="project" value="InterPro"/>
</dbReference>
<keyword evidence="4" id="KW-0288">FMN</keyword>
<dbReference type="InterPro" id="IPR000014">
    <property type="entry name" value="PAS"/>
</dbReference>
<dbReference type="PROSITE" id="PS00108">
    <property type="entry name" value="PROTEIN_KINASE_ST"/>
    <property type="match status" value="1"/>
</dbReference>
<dbReference type="SMART" id="SM00220">
    <property type="entry name" value="S_TKc"/>
    <property type="match status" value="1"/>
</dbReference>
<dbReference type="InterPro" id="IPR013655">
    <property type="entry name" value="PAS_fold_3"/>
</dbReference>
<evidence type="ECO:0000256" key="10">
    <source>
        <dbReference type="ARBA" id="ARBA00023015"/>
    </source>
</evidence>
<evidence type="ECO:0000256" key="14">
    <source>
        <dbReference type="ARBA" id="ARBA00023170"/>
    </source>
</evidence>
<organism evidence="18 19">
    <name type="scientific">Clonostachys rhizophaga</name>
    <dbReference type="NCBI Taxonomy" id="160324"/>
    <lineage>
        <taxon>Eukaryota</taxon>
        <taxon>Fungi</taxon>
        <taxon>Dikarya</taxon>
        <taxon>Ascomycota</taxon>
        <taxon>Pezizomycotina</taxon>
        <taxon>Sordariomycetes</taxon>
        <taxon>Hypocreomycetidae</taxon>
        <taxon>Hypocreales</taxon>
        <taxon>Bionectriaceae</taxon>
        <taxon>Clonostachys</taxon>
    </lineage>
</organism>
<keyword evidence="8" id="KW-0862">Zinc</keyword>
<dbReference type="InterPro" id="IPR000719">
    <property type="entry name" value="Prot_kinase_dom"/>
</dbReference>
<keyword evidence="13" id="KW-0804">Transcription</keyword>
<dbReference type="SMART" id="SM00086">
    <property type="entry name" value="PAC"/>
    <property type="match status" value="2"/>
</dbReference>
<dbReference type="PROSITE" id="PS50011">
    <property type="entry name" value="PROTEIN_KINASE_DOM"/>
    <property type="match status" value="1"/>
</dbReference>
<keyword evidence="1" id="KW-0600">Photoreceptor protein</keyword>
<evidence type="ECO:0000256" key="2">
    <source>
        <dbReference type="ARBA" id="ARBA00022606"/>
    </source>
</evidence>
<dbReference type="Pfam" id="PF13426">
    <property type="entry name" value="PAS_9"/>
    <property type="match status" value="1"/>
</dbReference>
<evidence type="ECO:0000256" key="12">
    <source>
        <dbReference type="ARBA" id="ARBA00023159"/>
    </source>
</evidence>
<dbReference type="Gene3D" id="3.30.450.20">
    <property type="entry name" value="PAS domain"/>
    <property type="match status" value="3"/>
</dbReference>
<proteinExistence type="predicted"/>
<dbReference type="PANTHER" id="PTHR47429">
    <property type="entry name" value="PROTEIN TWIN LOV 1"/>
    <property type="match status" value="1"/>
</dbReference>
<evidence type="ECO:0000256" key="4">
    <source>
        <dbReference type="ARBA" id="ARBA00022643"/>
    </source>
</evidence>
<keyword evidence="7" id="KW-0863">Zinc-finger</keyword>
<comment type="caution">
    <text evidence="18">The sequence shown here is derived from an EMBL/GenBank/DDBJ whole genome shotgun (WGS) entry which is preliminary data.</text>
</comment>
<evidence type="ECO:0000313" key="18">
    <source>
        <dbReference type="EMBL" id="CAH0025591.1"/>
    </source>
</evidence>
<feature type="region of interest" description="Disordered" evidence="15">
    <location>
        <begin position="500"/>
        <end position="534"/>
    </location>
</feature>
<feature type="compositionally biased region" description="Polar residues" evidence="15">
    <location>
        <begin position="506"/>
        <end position="516"/>
    </location>
</feature>
<keyword evidence="2" id="KW-0716">Sensory transduction</keyword>
<keyword evidence="5" id="KW-0479">Metal-binding</keyword>
<keyword evidence="14" id="KW-0675">Receptor</keyword>
<evidence type="ECO:0000256" key="6">
    <source>
        <dbReference type="ARBA" id="ARBA00022737"/>
    </source>
</evidence>
<keyword evidence="12" id="KW-0010">Activator</keyword>
<evidence type="ECO:0000256" key="8">
    <source>
        <dbReference type="ARBA" id="ARBA00022833"/>
    </source>
</evidence>
<dbReference type="EMBL" id="CABFNQ020000713">
    <property type="protein sequence ID" value="CAH0025591.1"/>
    <property type="molecule type" value="Genomic_DNA"/>
</dbReference>
<feature type="region of interest" description="Disordered" evidence="15">
    <location>
        <begin position="363"/>
        <end position="401"/>
    </location>
</feature>
<dbReference type="GO" id="GO:0005634">
    <property type="term" value="C:nucleus"/>
    <property type="evidence" value="ECO:0007669"/>
    <property type="project" value="TreeGrafter"/>
</dbReference>